<protein>
    <submittedName>
        <fullName evidence="1">Trans-sulfuration enzyme family protein</fullName>
    </submittedName>
</protein>
<accession>A0ACD5EFN4</accession>
<organism evidence="1 2">
    <name type="scientific">Rhizobium ruizarguesonis</name>
    <dbReference type="NCBI Taxonomy" id="2081791"/>
    <lineage>
        <taxon>Bacteria</taxon>
        <taxon>Pseudomonadati</taxon>
        <taxon>Pseudomonadota</taxon>
        <taxon>Alphaproteobacteria</taxon>
        <taxon>Hyphomicrobiales</taxon>
        <taxon>Rhizobiaceae</taxon>
        <taxon>Rhizobium/Agrobacterium group</taxon>
        <taxon>Rhizobium</taxon>
    </lineage>
</organism>
<dbReference type="EMBL" id="CP171850">
    <property type="protein sequence ID" value="XKM37909.1"/>
    <property type="molecule type" value="Genomic_DNA"/>
</dbReference>
<sequence>MSADSMAAAADIRILFGTEIDWSSPPMRYKFMRDRDELDAADPEFDELGFSTRAIHQPVDLSLNHPAQSVRKISGADNNAHSATDMLEKTLARLEGAEAGLVLSSGLAAFNMLALALLSEGDEMIVHRQVCTDTAALMEKTLTRAGITMVPVDLSLPANICHAVTPRTRLIYFDTPTNPLGDILDIAAIAECGRSCGLKIVVDSTFASPALQRPIEHGADIVLQSLTKYINGHGDTLGGALLGDTAIIHKLRETNLRFPEATVISPQASFLILRGVKTLALRMDRHSSAAHAIALTLETHPAVAWVRYPFLPSHPNHSIARRQMSGGSGMLAFGLRAGRDGATAMISRLRLIQSGVNLAEVGSLICHSARLTSTRHLSLSGGGLCDALGDDVIRCSVGLEDAEDLIEDILEALDFG</sequence>
<evidence type="ECO:0000313" key="2">
    <source>
        <dbReference type="Proteomes" id="UP000078465"/>
    </source>
</evidence>
<dbReference type="Proteomes" id="UP000078465">
    <property type="component" value="Plasmid unnamed3"/>
</dbReference>
<reference evidence="1" key="1">
    <citation type="submission" date="2024-10" db="EMBL/GenBank/DDBJ databases">
        <title>Strain of Rhizobium-related bacteria isolated fromm roots of Vavilovia formosa.</title>
        <authorList>
            <person name="Kimeklis A."/>
            <person name="Afonin A."/>
        </authorList>
    </citation>
    <scope>NUCLEOTIDE SEQUENCE</scope>
    <source>
        <strain evidence="1">Vaf-46</strain>
    </source>
</reference>
<keyword evidence="1" id="KW-0614">Plasmid</keyword>
<evidence type="ECO:0000313" key="1">
    <source>
        <dbReference type="EMBL" id="XKM37909.1"/>
    </source>
</evidence>
<gene>
    <name evidence="1" type="ORF">A4U53_001710</name>
</gene>
<geneLocation type="plasmid" evidence="1 2">
    <name>unnamed3</name>
</geneLocation>
<name>A0ACD5EFN4_9HYPH</name>
<proteinExistence type="predicted"/>